<evidence type="ECO:0000313" key="5">
    <source>
        <dbReference type="Proteomes" id="UP000316659"/>
    </source>
</evidence>
<comment type="caution">
    <text evidence="4">The sequence shown here is derived from an EMBL/GenBank/DDBJ whole genome shotgun (WGS) entry which is preliminary data.</text>
</comment>
<dbReference type="Gene3D" id="3.10.105.10">
    <property type="entry name" value="Dipeptide-binding Protein, Domain 3"/>
    <property type="match status" value="1"/>
</dbReference>
<dbReference type="Gene3D" id="3.40.190.10">
    <property type="entry name" value="Periplasmic binding protein-like II"/>
    <property type="match status" value="1"/>
</dbReference>
<dbReference type="SUPFAM" id="SSF48317">
    <property type="entry name" value="Acid phosphatase/Vanadium-dependent haloperoxidase"/>
    <property type="match status" value="1"/>
</dbReference>
<dbReference type="Pfam" id="PF01569">
    <property type="entry name" value="PAP2"/>
    <property type="match status" value="1"/>
</dbReference>
<feature type="compositionally biased region" description="Pro residues" evidence="1">
    <location>
        <begin position="149"/>
        <end position="184"/>
    </location>
</feature>
<feature type="transmembrane region" description="Helical" evidence="2">
    <location>
        <begin position="368"/>
        <end position="391"/>
    </location>
</feature>
<feature type="transmembrane region" description="Helical" evidence="2">
    <location>
        <begin position="341"/>
        <end position="362"/>
    </location>
</feature>
<protein>
    <recommendedName>
        <fullName evidence="3">Phosphatidic acid phosphatase type 2/haloperoxidase domain-containing protein</fullName>
    </recommendedName>
</protein>
<evidence type="ECO:0000313" key="4">
    <source>
        <dbReference type="EMBL" id="GED09952.1"/>
    </source>
</evidence>
<gene>
    <name evidence="4" type="ORF">CCE02nite_19510</name>
</gene>
<organism evidence="4 5">
    <name type="scientific">Cellulosimicrobium cellulans</name>
    <name type="common">Arthrobacter luteus</name>
    <dbReference type="NCBI Taxonomy" id="1710"/>
    <lineage>
        <taxon>Bacteria</taxon>
        <taxon>Bacillati</taxon>
        <taxon>Actinomycetota</taxon>
        <taxon>Actinomycetes</taxon>
        <taxon>Micrococcales</taxon>
        <taxon>Promicromonosporaceae</taxon>
        <taxon>Cellulosimicrobium</taxon>
    </lineage>
</organism>
<name>A0A4Y4DX33_CELCE</name>
<feature type="transmembrane region" description="Helical" evidence="2">
    <location>
        <begin position="252"/>
        <end position="270"/>
    </location>
</feature>
<sequence length="476" mass="48163">MTTRTDARRPVRAAGSSTDEAARAAALATIQHVDVDQVPAIPLLGRPTAAQSSTVAYSGFPSDVDPYASPQPTSPGRVARPHAAGAQRGGAAHGGSSRRLPRTHTRVLYRGGMPADHAQTRPLPTSGGSGTRPLPATPPVLPPTLSGAPYPPVAPPPPAPYPPAGPYPPGASYPPAPQPAPRPLPTVEADGPSTASRVVAAVVAVLAVACAWLVWRFFVDTFAGQMLERAAFDGAVTGQGELWAVAKPVLDTVSVAFVVGGLGASMGIALLRRRWGLAVQVAFLVVGANVTTQLVKHSLLGREELIGGWHWENSLPSGHTTVAGSVAAALLLVVPRAARPLVAVLGGAYTAATGVSTLVGQWHRPSDVVAAVLVVLAWAALVCAFTPRSALDPGAGASPGSTVMAVLLLLGAAAAGVAAALALRATPATWDTTAAQEVTAYAGGVAGVLAVTAAAFAVLLLVRQSTARPDARPVGR</sequence>
<keyword evidence="2" id="KW-1133">Transmembrane helix</keyword>
<feature type="transmembrane region" description="Helical" evidence="2">
    <location>
        <begin position="403"/>
        <end position="426"/>
    </location>
</feature>
<dbReference type="RefSeq" id="WP_304363328.1">
    <property type="nucleotide sequence ID" value="NZ_BJNZ01000010.1"/>
</dbReference>
<dbReference type="Proteomes" id="UP000316659">
    <property type="component" value="Unassembled WGS sequence"/>
</dbReference>
<dbReference type="SMART" id="SM00014">
    <property type="entry name" value="acidPPc"/>
    <property type="match status" value="1"/>
</dbReference>
<dbReference type="Gene3D" id="1.20.144.10">
    <property type="entry name" value="Phosphatidic acid phosphatase type 2/haloperoxidase"/>
    <property type="match status" value="1"/>
</dbReference>
<reference evidence="4 5" key="1">
    <citation type="submission" date="2019-06" db="EMBL/GenBank/DDBJ databases">
        <title>Whole genome shotgun sequence of Cellulosimicrobium cellulans NBRC 15516.</title>
        <authorList>
            <person name="Hosoyama A."/>
            <person name="Uohara A."/>
            <person name="Ohji S."/>
            <person name="Ichikawa N."/>
        </authorList>
    </citation>
    <scope>NUCLEOTIDE SEQUENCE [LARGE SCALE GENOMIC DNA]</scope>
    <source>
        <strain evidence="4 5">NBRC 15516</strain>
    </source>
</reference>
<evidence type="ECO:0000259" key="3">
    <source>
        <dbReference type="SMART" id="SM00014"/>
    </source>
</evidence>
<feature type="domain" description="Phosphatidic acid phosphatase type 2/haloperoxidase" evidence="3">
    <location>
        <begin position="275"/>
        <end position="383"/>
    </location>
</feature>
<accession>A0A4Y4DX33</accession>
<feature type="transmembrane region" description="Helical" evidence="2">
    <location>
        <begin position="438"/>
        <end position="462"/>
    </location>
</feature>
<evidence type="ECO:0000256" key="1">
    <source>
        <dbReference type="SAM" id="MobiDB-lite"/>
    </source>
</evidence>
<dbReference type="InterPro" id="IPR000326">
    <property type="entry name" value="PAP2/HPO"/>
</dbReference>
<dbReference type="AlphaFoldDB" id="A0A4Y4DX33"/>
<proteinExistence type="predicted"/>
<feature type="transmembrane region" description="Helical" evidence="2">
    <location>
        <begin position="198"/>
        <end position="218"/>
    </location>
</feature>
<feature type="region of interest" description="Disordered" evidence="1">
    <location>
        <begin position="1"/>
        <end position="20"/>
    </location>
</feature>
<feature type="transmembrane region" description="Helical" evidence="2">
    <location>
        <begin position="315"/>
        <end position="334"/>
    </location>
</feature>
<dbReference type="EMBL" id="BJNZ01000010">
    <property type="protein sequence ID" value="GED09952.1"/>
    <property type="molecule type" value="Genomic_DNA"/>
</dbReference>
<feature type="region of interest" description="Disordered" evidence="1">
    <location>
        <begin position="49"/>
        <end position="191"/>
    </location>
</feature>
<keyword evidence="2" id="KW-0812">Transmembrane</keyword>
<dbReference type="InterPro" id="IPR036938">
    <property type="entry name" value="PAP2/HPO_sf"/>
</dbReference>
<feature type="transmembrane region" description="Helical" evidence="2">
    <location>
        <begin position="277"/>
        <end position="295"/>
    </location>
</feature>
<evidence type="ECO:0000256" key="2">
    <source>
        <dbReference type="SAM" id="Phobius"/>
    </source>
</evidence>
<keyword evidence="2" id="KW-0472">Membrane</keyword>